<dbReference type="OrthoDB" id="9977971at2"/>
<dbReference type="EMBL" id="CP002085">
    <property type="protein sequence ID" value="ADK84336.1"/>
    <property type="molecule type" value="Genomic_DNA"/>
</dbReference>
<organism evidence="1 2">
    <name type="scientific">Desulfarculus baarsii (strain ATCC 33931 / DSM 2075 / LMG 7858 / VKM B-1802 / 2st14)</name>
    <dbReference type="NCBI Taxonomy" id="644282"/>
    <lineage>
        <taxon>Bacteria</taxon>
        <taxon>Pseudomonadati</taxon>
        <taxon>Thermodesulfobacteriota</taxon>
        <taxon>Desulfarculia</taxon>
        <taxon>Desulfarculales</taxon>
        <taxon>Desulfarculaceae</taxon>
        <taxon>Desulfarculus</taxon>
    </lineage>
</organism>
<name>E1QFK0_DESB2</name>
<proteinExistence type="predicted"/>
<keyword evidence="2" id="KW-1185">Reference proteome</keyword>
<protein>
    <submittedName>
        <fullName evidence="1">Uncharacterized protein</fullName>
    </submittedName>
</protein>
<sequence length="177" mass="18607">MALIKSSLEIALERAEAMMGRVEDTAKEEGRKHGQAAARRFLSGDVDGAAMAELLAARPEEQRRPALAAALEHFVEALLNGDDLAVDGLAALPLDRAKDKLAALITAARGRFQAAGQLYADLAAVMADDLARMGIGGSAVLPNPLSLPDLELRTQKALAPHLQAVQEAAQALQRAVA</sequence>
<accession>E1QFK0</accession>
<reference evidence="1 2" key="1">
    <citation type="journal article" date="2010" name="Stand. Genomic Sci.">
        <title>Complete genome sequence of Desulfarculus baarsii type strain (2st14).</title>
        <authorList>
            <person name="Sun H."/>
            <person name="Spring S."/>
            <person name="Lapidus A."/>
            <person name="Davenport K."/>
            <person name="Del Rio T.G."/>
            <person name="Tice H."/>
            <person name="Nolan M."/>
            <person name="Copeland A."/>
            <person name="Cheng J.F."/>
            <person name="Lucas S."/>
            <person name="Tapia R."/>
            <person name="Goodwin L."/>
            <person name="Pitluck S."/>
            <person name="Ivanova N."/>
            <person name="Pagani I."/>
            <person name="Mavromatis K."/>
            <person name="Ovchinnikova G."/>
            <person name="Pati A."/>
            <person name="Chen A."/>
            <person name="Palaniappan K."/>
            <person name="Hauser L."/>
            <person name="Chang Y.J."/>
            <person name="Jeffries C.D."/>
            <person name="Detter J.C."/>
            <person name="Han C."/>
            <person name="Rohde M."/>
            <person name="Brambilla E."/>
            <person name="Goker M."/>
            <person name="Woyke T."/>
            <person name="Bristow J."/>
            <person name="Eisen J.A."/>
            <person name="Markowitz V."/>
            <person name="Hugenholtz P."/>
            <person name="Kyrpides N.C."/>
            <person name="Klenk H.P."/>
            <person name="Land M."/>
        </authorList>
    </citation>
    <scope>NUCLEOTIDE SEQUENCE [LARGE SCALE GENOMIC DNA]</scope>
    <source>
        <strain evidence="2">ATCC 33931 / DSM 2075 / LMG 7858 / VKM B-1802 / 2st14</strain>
    </source>
</reference>
<evidence type="ECO:0000313" key="2">
    <source>
        <dbReference type="Proteomes" id="UP000009047"/>
    </source>
</evidence>
<evidence type="ECO:0000313" key="1">
    <source>
        <dbReference type="EMBL" id="ADK84336.1"/>
    </source>
</evidence>
<gene>
    <name evidence="1" type="ordered locus">Deba_0966</name>
</gene>
<dbReference type="HOGENOM" id="CLU_1515532_0_0_7"/>
<dbReference type="RefSeq" id="WP_013257790.1">
    <property type="nucleotide sequence ID" value="NC_014365.1"/>
</dbReference>
<dbReference type="KEGG" id="dbr:Deba_0966"/>
<dbReference type="Proteomes" id="UP000009047">
    <property type="component" value="Chromosome"/>
</dbReference>
<dbReference type="AlphaFoldDB" id="E1QFK0"/>